<evidence type="ECO:0000313" key="1">
    <source>
        <dbReference type="EMBL" id="SAI71530.1"/>
    </source>
</evidence>
<reference evidence="1 2" key="1">
    <citation type="submission" date="2016-04" db="EMBL/GenBank/DDBJ databases">
        <authorList>
            <consortium name="Pathogen Informatics"/>
        </authorList>
    </citation>
    <scope>NUCLEOTIDE SEQUENCE [LARGE SCALE GENOMIC DNA]</scope>
    <source>
        <strain evidence="1 2">H050680373</strain>
    </source>
</reference>
<keyword evidence="2" id="KW-1185">Reference proteome</keyword>
<proteinExistence type="predicted"/>
<dbReference type="AlphaFoldDB" id="A0A157SM63"/>
<protein>
    <submittedName>
        <fullName evidence="1">Uncharacterized protein</fullName>
    </submittedName>
</protein>
<sequence>MPGGSPVLETGAPRTTCPYPRGFSAFPALHGTARCQLRRPKIDAVPGAVPT</sequence>
<dbReference type="EMBL" id="FKIF01000007">
    <property type="protein sequence ID" value="SAI71530.1"/>
    <property type="molecule type" value="Genomic_DNA"/>
</dbReference>
<organism evidence="1 2">
    <name type="scientific">Bordetella ansorpii</name>
    <dbReference type="NCBI Taxonomy" id="288768"/>
    <lineage>
        <taxon>Bacteria</taxon>
        <taxon>Pseudomonadati</taxon>
        <taxon>Pseudomonadota</taxon>
        <taxon>Betaproteobacteria</taxon>
        <taxon>Burkholderiales</taxon>
        <taxon>Alcaligenaceae</taxon>
        <taxon>Bordetella</taxon>
    </lineage>
</organism>
<evidence type="ECO:0000313" key="2">
    <source>
        <dbReference type="Proteomes" id="UP000076848"/>
    </source>
</evidence>
<name>A0A157SM63_9BORD</name>
<gene>
    <name evidence="1" type="ORF">SAMEA3906486_03593</name>
</gene>
<dbReference type="Proteomes" id="UP000076848">
    <property type="component" value="Unassembled WGS sequence"/>
</dbReference>
<accession>A0A157SM63</accession>
<dbReference type="STRING" id="288768.SAMEA3906486_03593"/>